<dbReference type="OrthoDB" id="155099at2"/>
<proteinExistence type="inferred from homology"/>
<dbReference type="GO" id="GO:0004630">
    <property type="term" value="F:phospholipase D activity"/>
    <property type="evidence" value="ECO:0007669"/>
    <property type="project" value="UniProtKB-EC"/>
</dbReference>
<feature type="signal peptide" evidence="7">
    <location>
        <begin position="1"/>
        <end position="30"/>
    </location>
</feature>
<dbReference type="GO" id="GO:0016891">
    <property type="term" value="F:RNA endonuclease activity producing 5'-phosphomonoesters, hydrolytic mechanism"/>
    <property type="evidence" value="ECO:0007669"/>
    <property type="project" value="TreeGrafter"/>
</dbReference>
<accession>A0A0M8JQF1</accession>
<evidence type="ECO:0000313" key="9">
    <source>
        <dbReference type="EMBL" id="GAP19687.1"/>
    </source>
</evidence>
<protein>
    <recommendedName>
        <fullName evidence="3">phospholipase D</fullName>
        <ecNumber evidence="3">3.1.4.4</ecNumber>
    </recommendedName>
</protein>
<comment type="similarity">
    <text evidence="2">Belongs to the phospholipase D family.</text>
</comment>
<evidence type="ECO:0000256" key="7">
    <source>
        <dbReference type="SAM" id="SignalP"/>
    </source>
</evidence>
<dbReference type="GO" id="GO:0016042">
    <property type="term" value="P:lipid catabolic process"/>
    <property type="evidence" value="ECO:0007669"/>
    <property type="project" value="UniProtKB-KW"/>
</dbReference>
<dbReference type="Pfam" id="PF13091">
    <property type="entry name" value="PLDc_2"/>
    <property type="match status" value="2"/>
</dbReference>
<keyword evidence="4" id="KW-0378">Hydrolase</keyword>
<sequence length="367" mass="41479">MTEFTTTRRKIFRTLAALLLLALLSLGCELSDGGDVPLPPTDPPTREPRPVDPPFTVFFTQPRSPEADERRGGPDEPLIEAINQARDSVDVAVLNFNLQFVADALDHAFDRGLRVRVVLDSDALDNRVPQWLKSQSIPVRGDQREALMHNKFVIIDGQEVWTGSMNLTVSGAYDDYNHLVRIRDAQVAEDYQREFDEMFERGEFGPESRADTPYPQLSVQGIPVEVYFAPEDGIARRLATLVRGAQQSVDFLAYSFTRDDLADAMIERSRAGVSVRGVFESEQVDSNRGTEFNRLRQAQIPVFRDQLPGQMHHKVLIIDRRVVVFGSYNFSINAETQNDENVMIVTDPDLAAQFLAEFESIYRQSQN</sequence>
<dbReference type="RefSeq" id="WP_062419942.1">
    <property type="nucleotide sequence ID" value="NZ_BBXZ01000188.1"/>
</dbReference>
<reference evidence="9" key="1">
    <citation type="journal article" date="2015" name="Genome Announc.">
        <title>Draft Genome Sequences of Anaerolinea thermolimosa IMO-1, Bellilinea caldifistulae GOMI-1, Leptolinea tardivitalis YMTK-2, Levilinea saccharolytica KIBI-1, Longilinea arvoryzae KOME-1, Previously Described as Members of the Class Anaerolineae (Chloroflexi).</title>
        <authorList>
            <person name="Matsuura N."/>
            <person name="Tourlousse M.D."/>
            <person name="Ohashi A."/>
            <person name="Hugenholtz P."/>
            <person name="Sekiguchi Y."/>
        </authorList>
    </citation>
    <scope>NUCLEOTIDE SEQUENCE</scope>
    <source>
        <strain evidence="9">KIBI-1</strain>
    </source>
</reference>
<feature type="domain" description="PLD phosphodiesterase" evidence="8">
    <location>
        <begin position="307"/>
        <end position="334"/>
    </location>
</feature>
<dbReference type="PANTHER" id="PTHR43856">
    <property type="entry name" value="CARDIOLIPIN HYDROLASE"/>
    <property type="match status" value="1"/>
</dbReference>
<feature type="chain" id="PRO_5005817307" description="phospholipase D" evidence="7">
    <location>
        <begin position="31"/>
        <end position="367"/>
    </location>
</feature>
<keyword evidence="7" id="KW-0732">Signal</keyword>
<dbReference type="SMART" id="SM00155">
    <property type="entry name" value="PLDc"/>
    <property type="match status" value="2"/>
</dbReference>
<dbReference type="PANTHER" id="PTHR43856:SF1">
    <property type="entry name" value="MITOCHONDRIAL CARDIOLIPIN HYDROLASE"/>
    <property type="match status" value="1"/>
</dbReference>
<evidence type="ECO:0000256" key="1">
    <source>
        <dbReference type="ARBA" id="ARBA00000798"/>
    </source>
</evidence>
<name>A0A0M8JQF1_9CHLR</name>
<dbReference type="PROSITE" id="PS50035">
    <property type="entry name" value="PLD"/>
    <property type="match status" value="2"/>
</dbReference>
<dbReference type="Gene3D" id="3.30.870.10">
    <property type="entry name" value="Endonuclease Chain A"/>
    <property type="match status" value="2"/>
</dbReference>
<dbReference type="InterPro" id="IPR001736">
    <property type="entry name" value="PLipase_D/transphosphatidylase"/>
</dbReference>
<evidence type="ECO:0000256" key="2">
    <source>
        <dbReference type="ARBA" id="ARBA00008664"/>
    </source>
</evidence>
<organism evidence="9">
    <name type="scientific">Levilinea saccharolytica</name>
    <dbReference type="NCBI Taxonomy" id="229921"/>
    <lineage>
        <taxon>Bacteria</taxon>
        <taxon>Bacillati</taxon>
        <taxon>Chloroflexota</taxon>
        <taxon>Anaerolineae</taxon>
        <taxon>Anaerolineales</taxon>
        <taxon>Anaerolineaceae</taxon>
        <taxon>Levilinea</taxon>
    </lineage>
</organism>
<keyword evidence="5" id="KW-0442">Lipid degradation</keyword>
<gene>
    <name evidence="9" type="ORF">LSAC_03598</name>
</gene>
<evidence type="ECO:0000259" key="8">
    <source>
        <dbReference type="PROSITE" id="PS50035"/>
    </source>
</evidence>
<dbReference type="EMBL" id="DF967975">
    <property type="protein sequence ID" value="GAP19687.1"/>
    <property type="molecule type" value="Genomic_DNA"/>
</dbReference>
<evidence type="ECO:0000256" key="3">
    <source>
        <dbReference type="ARBA" id="ARBA00012027"/>
    </source>
</evidence>
<dbReference type="SUPFAM" id="SSF56024">
    <property type="entry name" value="Phospholipase D/nuclease"/>
    <property type="match status" value="2"/>
</dbReference>
<dbReference type="InterPro" id="IPR051406">
    <property type="entry name" value="PLD_domain"/>
</dbReference>
<evidence type="ECO:0000256" key="6">
    <source>
        <dbReference type="ARBA" id="ARBA00023098"/>
    </source>
</evidence>
<dbReference type="CDD" id="cd09116">
    <property type="entry name" value="PLDc_Nuc_like"/>
    <property type="match status" value="1"/>
</dbReference>
<dbReference type="EC" id="3.1.4.4" evidence="3"/>
<feature type="domain" description="PLD phosphodiesterase" evidence="8">
    <location>
        <begin position="144"/>
        <end position="171"/>
    </location>
</feature>
<comment type="catalytic activity">
    <reaction evidence="1">
        <text>a 1,2-diacyl-sn-glycero-3-phosphocholine + H2O = a 1,2-diacyl-sn-glycero-3-phosphate + choline + H(+)</text>
        <dbReference type="Rhea" id="RHEA:14445"/>
        <dbReference type="ChEBI" id="CHEBI:15354"/>
        <dbReference type="ChEBI" id="CHEBI:15377"/>
        <dbReference type="ChEBI" id="CHEBI:15378"/>
        <dbReference type="ChEBI" id="CHEBI:57643"/>
        <dbReference type="ChEBI" id="CHEBI:58608"/>
        <dbReference type="EC" id="3.1.4.4"/>
    </reaction>
</comment>
<evidence type="ECO:0000256" key="5">
    <source>
        <dbReference type="ARBA" id="ARBA00022963"/>
    </source>
</evidence>
<keyword evidence="6" id="KW-0443">Lipid metabolism</keyword>
<evidence type="ECO:0000256" key="4">
    <source>
        <dbReference type="ARBA" id="ARBA00022801"/>
    </source>
</evidence>
<dbReference type="AlphaFoldDB" id="A0A0M8JQF1"/>
<dbReference type="GO" id="GO:0006793">
    <property type="term" value="P:phosphorus metabolic process"/>
    <property type="evidence" value="ECO:0007669"/>
    <property type="project" value="UniProtKB-ARBA"/>
</dbReference>
<dbReference type="InterPro" id="IPR025202">
    <property type="entry name" value="PLD-like_dom"/>
</dbReference>